<dbReference type="OrthoDB" id="7432683at2"/>
<keyword evidence="1" id="KW-0732">Signal</keyword>
<keyword evidence="3" id="KW-1185">Reference proteome</keyword>
<dbReference type="EMBL" id="AODQ01000135">
    <property type="protein sequence ID" value="EMR01211.1"/>
    <property type="molecule type" value="Genomic_DNA"/>
</dbReference>
<proteinExistence type="predicted"/>
<organism evidence="2 3">
    <name type="scientific">Cesiribacter andamanensis AMV16</name>
    <dbReference type="NCBI Taxonomy" id="1279009"/>
    <lineage>
        <taxon>Bacteria</taxon>
        <taxon>Pseudomonadati</taxon>
        <taxon>Bacteroidota</taxon>
        <taxon>Cytophagia</taxon>
        <taxon>Cytophagales</taxon>
        <taxon>Cesiribacteraceae</taxon>
        <taxon>Cesiribacter</taxon>
    </lineage>
</organism>
<evidence type="ECO:0000256" key="1">
    <source>
        <dbReference type="SAM" id="SignalP"/>
    </source>
</evidence>
<dbReference type="SUPFAM" id="SSF49464">
    <property type="entry name" value="Carboxypeptidase regulatory domain-like"/>
    <property type="match status" value="1"/>
</dbReference>
<accession>M7N1W2</accession>
<dbReference type="Proteomes" id="UP000011910">
    <property type="component" value="Unassembled WGS sequence"/>
</dbReference>
<protein>
    <submittedName>
        <fullName evidence="2">TonB-linked outer membrane protein, SusC/RagA family</fullName>
    </submittedName>
</protein>
<dbReference type="Gene3D" id="2.60.40.1120">
    <property type="entry name" value="Carboxypeptidase-like, regulatory domain"/>
    <property type="match status" value="1"/>
</dbReference>
<dbReference type="STRING" id="1279009.ADICEAN_03664"/>
<dbReference type="eggNOG" id="COG4206">
    <property type="taxonomic scope" value="Bacteria"/>
</dbReference>
<evidence type="ECO:0000313" key="3">
    <source>
        <dbReference type="Proteomes" id="UP000011910"/>
    </source>
</evidence>
<reference evidence="2 3" key="1">
    <citation type="journal article" date="2013" name="Genome Announc.">
        <title>Draft Genome Sequence of Cesiribacter andamanensis Strain AMV16T, Isolated from a Soil Sample from a Mud Volcano in the Andaman Islands, India.</title>
        <authorList>
            <person name="Shivaji S."/>
            <person name="Ara S."/>
            <person name="Begum Z."/>
            <person name="Srinivas T.N."/>
            <person name="Singh A."/>
            <person name="Kumar Pinnaka A."/>
        </authorList>
    </citation>
    <scope>NUCLEOTIDE SEQUENCE [LARGE SCALE GENOMIC DNA]</scope>
    <source>
        <strain evidence="2 3">AMV16</strain>
    </source>
</reference>
<feature type="signal peptide" evidence="1">
    <location>
        <begin position="1"/>
        <end position="19"/>
    </location>
</feature>
<dbReference type="AlphaFoldDB" id="M7N1W2"/>
<name>M7N1W2_9BACT</name>
<feature type="chain" id="PRO_5004081987" evidence="1">
    <location>
        <begin position="20"/>
        <end position="175"/>
    </location>
</feature>
<evidence type="ECO:0000313" key="2">
    <source>
        <dbReference type="EMBL" id="EMR01211.1"/>
    </source>
</evidence>
<dbReference type="InterPro" id="IPR008969">
    <property type="entry name" value="CarboxyPept-like_regulatory"/>
</dbReference>
<comment type="caution">
    <text evidence="2">The sequence shown here is derived from an EMBL/GenBank/DDBJ whole genome shotgun (WGS) entry which is preliminary data.</text>
</comment>
<dbReference type="RefSeq" id="WP_009197044.1">
    <property type="nucleotide sequence ID" value="NZ_AODQ01000135.1"/>
</dbReference>
<dbReference type="Pfam" id="PF13715">
    <property type="entry name" value="CarbopepD_reg_2"/>
    <property type="match status" value="1"/>
</dbReference>
<sequence length="175" mass="19020">MLPALLLLHLEGLLTPAFAQTTRNCARDCSCDMAGRVVDQLSKQPLPYATVQLKGTSIGTITDEEGVFHLHNLCVSEFDLQVSYVGYKTVIHHHDLYHSDPVIYLSPSDLQLESVVIEERALESGQASVTISSINARELEGLRGERLGDVLSRISGVTTLSTGQNISKTCGAWPA</sequence>
<gene>
    <name evidence="2" type="ORF">ADICEAN_03664</name>
</gene>